<dbReference type="Pfam" id="PF13684">
    <property type="entry name" value="FakA-like_C"/>
    <property type="match status" value="1"/>
</dbReference>
<dbReference type="SMART" id="SM01121">
    <property type="entry name" value="Dak1_2"/>
    <property type="match status" value="1"/>
</dbReference>
<protein>
    <recommendedName>
        <fullName evidence="1">Fatty acid kinase subunit A-like C-terminal domain-containing protein</fullName>
    </recommendedName>
</protein>
<reference evidence="2" key="1">
    <citation type="submission" date="2018-05" db="EMBL/GenBank/DDBJ databases">
        <authorList>
            <person name="Lanie J.A."/>
            <person name="Ng W.-L."/>
            <person name="Kazmierczak K.M."/>
            <person name="Andrzejewski T.M."/>
            <person name="Davidsen T.M."/>
            <person name="Wayne K.J."/>
            <person name="Tettelin H."/>
            <person name="Glass J.I."/>
            <person name="Rusch D."/>
            <person name="Podicherti R."/>
            <person name="Tsui H.-C.T."/>
            <person name="Winkler M.E."/>
        </authorList>
    </citation>
    <scope>NUCLEOTIDE SEQUENCE</scope>
</reference>
<dbReference type="EMBL" id="UINC01211402">
    <property type="protein sequence ID" value="SVE35282.1"/>
    <property type="molecule type" value="Genomic_DNA"/>
</dbReference>
<gene>
    <name evidence="2" type="ORF">METZ01_LOCUS488136</name>
</gene>
<dbReference type="PANTHER" id="PTHR33434">
    <property type="entry name" value="DEGV DOMAIN-CONTAINING PROTEIN DR_1986-RELATED"/>
    <property type="match status" value="1"/>
</dbReference>
<name>A0A383CSU8_9ZZZZ</name>
<sequence length="203" mass="21369">NNFRELGANIIIDGGPTGKASAGELIEAVNGSGLEHVIILPNDKDVVLAAEQAAESDPDFIRVIPTRSAVSGLSAAMAYLPEGDIDEICALMNESIELVQSIEVSNSVRDTSVNGIDIRVGAGIGFLDGELVASEPSLAATLLEVLKRGDVSQSEIMTLYTGDGATPEEIEKISEMTESHFPSLELDIVEGGQPLYPFIASLE</sequence>
<dbReference type="InterPro" id="IPR033470">
    <property type="entry name" value="FakA-like_C"/>
</dbReference>
<proteinExistence type="predicted"/>
<dbReference type="PANTHER" id="PTHR33434:SF4">
    <property type="entry name" value="PHOSPHATASE PROTEIN"/>
    <property type="match status" value="1"/>
</dbReference>
<dbReference type="AlphaFoldDB" id="A0A383CSU8"/>
<dbReference type="InterPro" id="IPR050270">
    <property type="entry name" value="DegV_domain_contain"/>
</dbReference>
<evidence type="ECO:0000259" key="1">
    <source>
        <dbReference type="SMART" id="SM01121"/>
    </source>
</evidence>
<feature type="domain" description="Fatty acid kinase subunit A-like C-terminal" evidence="1">
    <location>
        <begin position="2"/>
        <end position="203"/>
    </location>
</feature>
<accession>A0A383CSU8</accession>
<organism evidence="2">
    <name type="scientific">marine metagenome</name>
    <dbReference type="NCBI Taxonomy" id="408172"/>
    <lineage>
        <taxon>unclassified sequences</taxon>
        <taxon>metagenomes</taxon>
        <taxon>ecological metagenomes</taxon>
    </lineage>
</organism>
<feature type="non-terminal residue" evidence="2">
    <location>
        <position position="1"/>
    </location>
</feature>
<evidence type="ECO:0000313" key="2">
    <source>
        <dbReference type="EMBL" id="SVE35282.1"/>
    </source>
</evidence>